<dbReference type="HOGENOM" id="CLU_3295186_0_0_6"/>
<dbReference type="Gene3D" id="3.20.20.70">
    <property type="entry name" value="Aldolase class I"/>
    <property type="match status" value="1"/>
</dbReference>
<name>A0A024E5S7_9PSED</name>
<dbReference type="SUPFAM" id="SSF51395">
    <property type="entry name" value="FMN-linked oxidoreductases"/>
    <property type="match status" value="1"/>
</dbReference>
<dbReference type="KEGG" id="pman:OU5_0861"/>
<sequence length="40" mass="4592">MGWSDLIAFDRPFLANPDLHAHIANNSPLNPVDPRFTFFH</sequence>
<dbReference type="Proteomes" id="UP000026913">
    <property type="component" value="Chromosome"/>
</dbReference>
<organism evidence="1 2">
    <name type="scientific">Pseudomonas mandelii JR-1</name>
    <dbReference type="NCBI Taxonomy" id="1147786"/>
    <lineage>
        <taxon>Bacteria</taxon>
        <taxon>Pseudomonadati</taxon>
        <taxon>Pseudomonadota</taxon>
        <taxon>Gammaproteobacteria</taxon>
        <taxon>Pseudomonadales</taxon>
        <taxon>Pseudomonadaceae</taxon>
        <taxon>Pseudomonas</taxon>
    </lineage>
</organism>
<dbReference type="EMBL" id="CP005960">
    <property type="protein sequence ID" value="AHZ67940.1"/>
    <property type="molecule type" value="Genomic_DNA"/>
</dbReference>
<dbReference type="AlphaFoldDB" id="A0A024E5S7"/>
<protein>
    <submittedName>
        <fullName evidence="1">Uncharacterized protein</fullName>
    </submittedName>
</protein>
<reference evidence="1 2" key="1">
    <citation type="journal article" date="2012" name="J. Bacteriol.">
        <title>Genome sequence of cold-adapted Pseudomonas mandelii strain JR-1.</title>
        <authorList>
            <person name="Jang S.H."/>
            <person name="Kim J."/>
            <person name="Kim J."/>
            <person name="Hong S."/>
            <person name="Lee C."/>
        </authorList>
    </citation>
    <scope>NUCLEOTIDE SEQUENCE [LARGE SCALE GENOMIC DNA]</scope>
    <source>
        <strain evidence="1 2">JR-1</strain>
    </source>
</reference>
<gene>
    <name evidence="1" type="ORF">OU5_0861</name>
</gene>
<proteinExistence type="predicted"/>
<evidence type="ECO:0000313" key="1">
    <source>
        <dbReference type="EMBL" id="AHZ67940.1"/>
    </source>
</evidence>
<accession>A0A024E5S7</accession>
<evidence type="ECO:0000313" key="2">
    <source>
        <dbReference type="Proteomes" id="UP000026913"/>
    </source>
</evidence>
<dbReference type="InterPro" id="IPR013785">
    <property type="entry name" value="Aldolase_TIM"/>
</dbReference>